<dbReference type="Pfam" id="PF17932">
    <property type="entry name" value="TetR_C_24"/>
    <property type="match status" value="1"/>
</dbReference>
<keyword evidence="1" id="KW-0678">Repressor</keyword>
<dbReference type="Pfam" id="PF00440">
    <property type="entry name" value="TetR_N"/>
    <property type="match status" value="1"/>
</dbReference>
<dbReference type="Proteomes" id="UP001500880">
    <property type="component" value="Unassembled WGS sequence"/>
</dbReference>
<comment type="caution">
    <text evidence="5">The sequence shown here is derived from an EMBL/GenBank/DDBJ whole genome shotgun (WGS) entry which is preliminary data.</text>
</comment>
<dbReference type="PANTHER" id="PTHR43479">
    <property type="entry name" value="ACREF/ENVCD OPERON REPRESSOR-RELATED"/>
    <property type="match status" value="1"/>
</dbReference>
<dbReference type="InterPro" id="IPR009057">
    <property type="entry name" value="Homeodomain-like_sf"/>
</dbReference>
<feature type="domain" description="HTH tetR-type" evidence="4">
    <location>
        <begin position="9"/>
        <end position="69"/>
    </location>
</feature>
<sequence length="195" mass="22866">MKLSEKKMKRKKEQILRSAIKVVNNKGYVKATMEEIAAELLMTKGSLYYYFKNKSDLIFQCHRFILSDAVKDLETVLKHGEGSTSEILQQMVAIHIDYAVDEKDTFNLIMEPKNLFNNEQIDLVLNLRKQYENLFDQIIKRGIETGEFKTRDQTIARMIILGAMNWIQQWYSPAGRLSKEELVETYTDYILKILK</sequence>
<dbReference type="PANTHER" id="PTHR43479:SF11">
    <property type="entry name" value="ACREF_ENVCD OPERON REPRESSOR-RELATED"/>
    <property type="match status" value="1"/>
</dbReference>
<evidence type="ECO:0000256" key="2">
    <source>
        <dbReference type="ARBA" id="ARBA00023125"/>
    </source>
</evidence>
<evidence type="ECO:0000313" key="5">
    <source>
        <dbReference type="EMBL" id="GAA0486048.1"/>
    </source>
</evidence>
<dbReference type="Gene3D" id="1.10.357.10">
    <property type="entry name" value="Tetracycline Repressor, domain 2"/>
    <property type="match status" value="1"/>
</dbReference>
<keyword evidence="2 3" id="KW-0238">DNA-binding</keyword>
<evidence type="ECO:0000313" key="6">
    <source>
        <dbReference type="Proteomes" id="UP001500880"/>
    </source>
</evidence>
<dbReference type="SUPFAM" id="SSF48498">
    <property type="entry name" value="Tetracyclin repressor-like, C-terminal domain"/>
    <property type="match status" value="1"/>
</dbReference>
<evidence type="ECO:0000256" key="3">
    <source>
        <dbReference type="PROSITE-ProRule" id="PRU00335"/>
    </source>
</evidence>
<dbReference type="InterPro" id="IPR041490">
    <property type="entry name" value="KstR2_TetR_C"/>
</dbReference>
<dbReference type="PRINTS" id="PR00455">
    <property type="entry name" value="HTHTETR"/>
</dbReference>
<proteinExistence type="predicted"/>
<dbReference type="InterPro" id="IPR001647">
    <property type="entry name" value="HTH_TetR"/>
</dbReference>
<name>A0ABN1AXN5_9BACI</name>
<dbReference type="InterPro" id="IPR036271">
    <property type="entry name" value="Tet_transcr_reg_TetR-rel_C_sf"/>
</dbReference>
<feature type="DNA-binding region" description="H-T-H motif" evidence="3">
    <location>
        <begin position="32"/>
        <end position="51"/>
    </location>
</feature>
<evidence type="ECO:0000256" key="1">
    <source>
        <dbReference type="ARBA" id="ARBA00022491"/>
    </source>
</evidence>
<evidence type="ECO:0000259" key="4">
    <source>
        <dbReference type="PROSITE" id="PS50977"/>
    </source>
</evidence>
<accession>A0ABN1AXN5</accession>
<keyword evidence="6" id="KW-1185">Reference proteome</keyword>
<dbReference type="Gene3D" id="1.10.10.60">
    <property type="entry name" value="Homeodomain-like"/>
    <property type="match status" value="1"/>
</dbReference>
<organism evidence="5 6">
    <name type="scientific">Salinibacillus aidingensis</name>
    <dbReference type="NCBI Taxonomy" id="237684"/>
    <lineage>
        <taxon>Bacteria</taxon>
        <taxon>Bacillati</taxon>
        <taxon>Bacillota</taxon>
        <taxon>Bacilli</taxon>
        <taxon>Bacillales</taxon>
        <taxon>Bacillaceae</taxon>
        <taxon>Salinibacillus</taxon>
    </lineage>
</organism>
<gene>
    <name evidence="5" type="ORF">GCM10008986_09250</name>
</gene>
<dbReference type="SUPFAM" id="SSF46689">
    <property type="entry name" value="Homeodomain-like"/>
    <property type="match status" value="1"/>
</dbReference>
<dbReference type="EMBL" id="BAAADO010000002">
    <property type="protein sequence ID" value="GAA0486048.1"/>
    <property type="molecule type" value="Genomic_DNA"/>
</dbReference>
<reference evidence="5 6" key="1">
    <citation type="journal article" date="2019" name="Int. J. Syst. Evol. Microbiol.">
        <title>The Global Catalogue of Microorganisms (GCM) 10K type strain sequencing project: providing services to taxonomists for standard genome sequencing and annotation.</title>
        <authorList>
            <consortium name="The Broad Institute Genomics Platform"/>
            <consortium name="The Broad Institute Genome Sequencing Center for Infectious Disease"/>
            <person name="Wu L."/>
            <person name="Ma J."/>
        </authorList>
    </citation>
    <scope>NUCLEOTIDE SEQUENCE [LARGE SCALE GENOMIC DNA]</scope>
    <source>
        <strain evidence="5 6">JCM 12389</strain>
    </source>
</reference>
<protein>
    <submittedName>
        <fullName evidence="5">TetR/AcrR family transcriptional regulator</fullName>
    </submittedName>
</protein>
<dbReference type="PROSITE" id="PS50977">
    <property type="entry name" value="HTH_TETR_2"/>
    <property type="match status" value="1"/>
</dbReference>
<dbReference type="InterPro" id="IPR050624">
    <property type="entry name" value="HTH-type_Tx_Regulator"/>
</dbReference>